<sequence>MILAAACAPHVASAGMVVAAFNFQMTSKTPEWSWVGKFLADRIGSDLLGGRGLTVVARDRMQAVARELRWAPEMATTDAAMGKVHSRLKVARVITGVYSVGGGKVRVVAQIVDVPSRTEVARMEVAGPVGDVLKLQKALSADLLAWLAGGTPKRILQRLPVWTQSVPATKALYEGLDLYDQGRYAEAWLKFRLSAANDPQYTEARYWVGRMHYFLGQYAHARIELAPLLRLTSDAPHPRIVDALREYCHSFEAGGVDLAEQHSVYDMARRRYEQLHKREGWREAREAAERFRLKTVTLLDLLGRHKEAAVLAGPAVFGARIRSGASALNMLAHNAMTGETLTVQQIAKQSQYLNYGGQTLKFRRDGEQITSPSGDRILGTRHKDIDPKAALCGPRAGKTVFLVAPSGSVFKSLRIDPVTVGSTDAVLNVALGRLDCRRAYFDQRTIPLASARREGMTLVKLPRTGILKVKWDVCITDEVNSPPLVVEGVGITVRLEKLAAHGSVAVSCRDTSNFIAEVDGVPQRYWPGVIGLLTPGEHTLTLRPIEKDAPYSPWTTRFR</sequence>
<comment type="caution">
    <text evidence="1">The sequence shown here is derived from an EMBL/GenBank/DDBJ whole genome shotgun (WGS) entry which is preliminary data.</text>
</comment>
<evidence type="ECO:0008006" key="2">
    <source>
        <dbReference type="Google" id="ProtNLM"/>
    </source>
</evidence>
<organism evidence="1">
    <name type="scientific">marine sediment metagenome</name>
    <dbReference type="NCBI Taxonomy" id="412755"/>
    <lineage>
        <taxon>unclassified sequences</taxon>
        <taxon>metagenomes</taxon>
        <taxon>ecological metagenomes</taxon>
    </lineage>
</organism>
<dbReference type="InterPro" id="IPR011990">
    <property type="entry name" value="TPR-like_helical_dom_sf"/>
</dbReference>
<dbReference type="SUPFAM" id="SSF48452">
    <property type="entry name" value="TPR-like"/>
    <property type="match status" value="1"/>
</dbReference>
<dbReference type="Gene3D" id="1.25.40.10">
    <property type="entry name" value="Tetratricopeptide repeat domain"/>
    <property type="match status" value="1"/>
</dbReference>
<dbReference type="AlphaFoldDB" id="A0A0F9FTI7"/>
<reference evidence="1" key="1">
    <citation type="journal article" date="2015" name="Nature">
        <title>Complex archaea that bridge the gap between prokaryotes and eukaryotes.</title>
        <authorList>
            <person name="Spang A."/>
            <person name="Saw J.H."/>
            <person name="Jorgensen S.L."/>
            <person name="Zaremba-Niedzwiedzka K."/>
            <person name="Martijn J."/>
            <person name="Lind A.E."/>
            <person name="van Eijk R."/>
            <person name="Schleper C."/>
            <person name="Guy L."/>
            <person name="Ettema T.J."/>
        </authorList>
    </citation>
    <scope>NUCLEOTIDE SEQUENCE</scope>
</reference>
<dbReference type="EMBL" id="LAZR01029068">
    <property type="protein sequence ID" value="KKL60675.1"/>
    <property type="molecule type" value="Genomic_DNA"/>
</dbReference>
<accession>A0A0F9FTI7</accession>
<protein>
    <recommendedName>
        <fullName evidence="2">FlgO domain-containing protein</fullName>
    </recommendedName>
</protein>
<evidence type="ECO:0000313" key="1">
    <source>
        <dbReference type="EMBL" id="KKL60675.1"/>
    </source>
</evidence>
<feature type="non-terminal residue" evidence="1">
    <location>
        <position position="559"/>
    </location>
</feature>
<gene>
    <name evidence="1" type="ORF">LCGC14_2202960</name>
</gene>
<proteinExistence type="predicted"/>
<name>A0A0F9FTI7_9ZZZZ</name>